<dbReference type="EnsemblBacteria" id="ABC19916">
    <property type="protein sequence ID" value="ABC19916"/>
    <property type="gene ID" value="Moth_1612"/>
</dbReference>
<proteinExistence type="predicted"/>
<reference evidence="1" key="1">
    <citation type="submission" date="2005-12" db="EMBL/GenBank/DDBJ databases">
        <title>Complete sequence of Moorella thermoacetica ATCC 39073.</title>
        <authorList>
            <consortium name="US DOE Joint Genome Institute"/>
            <person name="Copeland A."/>
            <person name="Lucas S."/>
            <person name="Lapidus A."/>
            <person name="Barry K."/>
            <person name="Detter J.C."/>
            <person name="Glavina T."/>
            <person name="Hammon N."/>
            <person name="Israni S."/>
            <person name="Pitluck S."/>
            <person name="Chertkov O."/>
            <person name="Saunders E.H."/>
            <person name="Brettin T."/>
            <person name="Bruce D."/>
            <person name="Han C."/>
            <person name="Tapia R."/>
            <person name="Gilna P."/>
            <person name="Schmutz J."/>
            <person name="Larimer F."/>
            <person name="Land M."/>
            <person name="Kyrpides N."/>
            <person name="Anderson I."/>
            <person name="Richardson P."/>
            <person name="Ragsdale S."/>
        </authorList>
    </citation>
    <scope>NUCLEOTIDE SEQUENCE</scope>
    <source>
        <strain evidence="1">ATCC 39073</strain>
    </source>
</reference>
<sequence length="150" mass="17046">MLIMSISKRIIGLSGMGLLLIALLIGIAQQSFASQKVEDAARDTVTKVFDAAISGNYETVLEYTIDERHPQMTKEQRRQNIIDEQKQSSQLRVNRYDILSVEKVNDKKAYVTVKVYSPKNELTVKYPVFYNGIKWVIDITNSISIKDNGM</sequence>
<dbReference type="HOGENOM" id="CLU_1738446_0_0_9"/>
<accession>Q2RI23</accession>
<protein>
    <submittedName>
        <fullName evidence="1">Uncharacterized protein</fullName>
    </submittedName>
</protein>
<gene>
    <name evidence="1" type="ordered locus">Moth_1612</name>
</gene>
<dbReference type="PATRIC" id="fig|264732.11.peg.1743"/>
<organism evidence="1">
    <name type="scientific">Moorella thermoacetica (strain ATCC 39073 / JCM 9320)</name>
    <dbReference type="NCBI Taxonomy" id="264732"/>
    <lineage>
        <taxon>Bacteria</taxon>
        <taxon>Bacillati</taxon>
        <taxon>Bacillota</taxon>
        <taxon>Clostridia</taxon>
        <taxon>Neomoorellales</taxon>
        <taxon>Neomoorellaceae</taxon>
        <taxon>Neomoorella</taxon>
    </lineage>
</organism>
<dbReference type="AlphaFoldDB" id="Q2RI23"/>
<evidence type="ECO:0000313" key="1">
    <source>
        <dbReference type="EMBL" id="ABC19916.1"/>
    </source>
</evidence>
<name>Q2RI23_MOOTA</name>
<dbReference type="EMBL" id="CP000232">
    <property type="protein sequence ID" value="ABC19916.1"/>
    <property type="molecule type" value="Genomic_DNA"/>
</dbReference>
<dbReference type="KEGG" id="mta:Moth_1612"/>